<protein>
    <submittedName>
        <fullName evidence="1">Uncharacterized protein</fullName>
    </submittedName>
</protein>
<evidence type="ECO:0000313" key="2">
    <source>
        <dbReference type="Proteomes" id="UP001209854"/>
    </source>
</evidence>
<sequence>MLVTLRKSAIKWLIERSFQTGDLGSFIAGGNTSKARILKMGANALCDYLEQRKITVTPLSESLNLNNDHSGTADELKAIQQKNREALPEKLVQAKSLSETEFKHLKCLPFKSETEQLSCQRYRICEGLGIVPSELTEQDCEFWLDVGINSLCNYSAARGFDVIEDETGTPLCDQKFQPMLQKYLHYLLEPLCQDDYVFLDSWSRKEAVKWLTGSWK</sequence>
<evidence type="ECO:0000313" key="1">
    <source>
        <dbReference type="EMBL" id="MCW7552767.1"/>
    </source>
</evidence>
<gene>
    <name evidence="1" type="ORF">NX722_08950</name>
</gene>
<reference evidence="1 2" key="1">
    <citation type="submission" date="2022-10" db="EMBL/GenBank/DDBJ databases">
        <title>High-quality genome sequences of two octocoral-associated bacteria, Endozoicomonas euniceicola EF212 and Endozoicomonas gorgoniicola PS125.</title>
        <authorList>
            <person name="Chiou Y.-J."/>
            <person name="Chen Y.-H."/>
        </authorList>
    </citation>
    <scope>NUCLEOTIDE SEQUENCE [LARGE SCALE GENOMIC DNA]</scope>
    <source>
        <strain evidence="1 2">PS125</strain>
    </source>
</reference>
<proteinExistence type="predicted"/>
<organism evidence="1 2">
    <name type="scientific">Endozoicomonas gorgoniicola</name>
    <dbReference type="NCBI Taxonomy" id="1234144"/>
    <lineage>
        <taxon>Bacteria</taxon>
        <taxon>Pseudomonadati</taxon>
        <taxon>Pseudomonadota</taxon>
        <taxon>Gammaproteobacteria</taxon>
        <taxon>Oceanospirillales</taxon>
        <taxon>Endozoicomonadaceae</taxon>
        <taxon>Endozoicomonas</taxon>
    </lineage>
</organism>
<dbReference type="RefSeq" id="WP_262567690.1">
    <property type="nucleotide sequence ID" value="NZ_JAPFCC010000001.1"/>
</dbReference>
<accession>A0ABT3MTT0</accession>
<dbReference type="EMBL" id="JAPFCC010000001">
    <property type="protein sequence ID" value="MCW7552767.1"/>
    <property type="molecule type" value="Genomic_DNA"/>
</dbReference>
<keyword evidence="2" id="KW-1185">Reference proteome</keyword>
<dbReference type="Proteomes" id="UP001209854">
    <property type="component" value="Unassembled WGS sequence"/>
</dbReference>
<comment type="caution">
    <text evidence="1">The sequence shown here is derived from an EMBL/GenBank/DDBJ whole genome shotgun (WGS) entry which is preliminary data.</text>
</comment>
<name>A0ABT3MTT0_9GAMM</name>